<evidence type="ECO:0000256" key="1">
    <source>
        <dbReference type="SAM" id="Phobius"/>
    </source>
</evidence>
<sequence>MIGRILSDYGMVLVLIALCVMISLLTIEEQTPSPETGAEQLLQQVARD</sequence>
<gene>
    <name evidence="2" type="ORF">S01H1_18092</name>
</gene>
<dbReference type="AlphaFoldDB" id="X0TNA6"/>
<proteinExistence type="predicted"/>
<dbReference type="EMBL" id="BARS01009645">
    <property type="protein sequence ID" value="GAF77580.1"/>
    <property type="molecule type" value="Genomic_DNA"/>
</dbReference>
<name>X0TNA6_9ZZZZ</name>
<keyword evidence="1" id="KW-1133">Transmembrane helix</keyword>
<accession>X0TNA6</accession>
<feature type="non-terminal residue" evidence="2">
    <location>
        <position position="48"/>
    </location>
</feature>
<protein>
    <submittedName>
        <fullName evidence="2">Uncharacterized protein</fullName>
    </submittedName>
</protein>
<keyword evidence="1" id="KW-0812">Transmembrane</keyword>
<reference evidence="2" key="1">
    <citation type="journal article" date="2014" name="Front. Microbiol.">
        <title>High frequency of phylogenetically diverse reductive dehalogenase-homologous genes in deep subseafloor sedimentary metagenomes.</title>
        <authorList>
            <person name="Kawai M."/>
            <person name="Futagami T."/>
            <person name="Toyoda A."/>
            <person name="Takaki Y."/>
            <person name="Nishi S."/>
            <person name="Hori S."/>
            <person name="Arai W."/>
            <person name="Tsubouchi T."/>
            <person name="Morono Y."/>
            <person name="Uchiyama I."/>
            <person name="Ito T."/>
            <person name="Fujiyama A."/>
            <person name="Inagaki F."/>
            <person name="Takami H."/>
        </authorList>
    </citation>
    <scope>NUCLEOTIDE SEQUENCE</scope>
    <source>
        <strain evidence="2">Expedition CK06-06</strain>
    </source>
</reference>
<evidence type="ECO:0000313" key="2">
    <source>
        <dbReference type="EMBL" id="GAF77580.1"/>
    </source>
</evidence>
<keyword evidence="1" id="KW-0472">Membrane</keyword>
<organism evidence="2">
    <name type="scientific">marine sediment metagenome</name>
    <dbReference type="NCBI Taxonomy" id="412755"/>
    <lineage>
        <taxon>unclassified sequences</taxon>
        <taxon>metagenomes</taxon>
        <taxon>ecological metagenomes</taxon>
    </lineage>
</organism>
<feature type="transmembrane region" description="Helical" evidence="1">
    <location>
        <begin position="9"/>
        <end position="27"/>
    </location>
</feature>
<comment type="caution">
    <text evidence="2">The sequence shown here is derived from an EMBL/GenBank/DDBJ whole genome shotgun (WGS) entry which is preliminary data.</text>
</comment>